<dbReference type="Proteomes" id="UP000469452">
    <property type="component" value="Unassembled WGS sequence"/>
</dbReference>
<gene>
    <name evidence="3" type="ORF">AaE_015683</name>
</gene>
<evidence type="ECO:0000259" key="2">
    <source>
        <dbReference type="Pfam" id="PF24964"/>
    </source>
</evidence>
<proteinExistence type="predicted"/>
<name>A0A6A4Z1S9_APHAT</name>
<feature type="non-terminal residue" evidence="3">
    <location>
        <position position="419"/>
    </location>
</feature>
<dbReference type="Pfam" id="PF24964">
    <property type="entry name" value="DUF7769"/>
    <property type="match status" value="1"/>
</dbReference>
<sequence length="419" mass="47981">MARATTNSDLPDDQRWSLYHDLLESKHSGRLARGVAAELLKKYGISRQTLSKIWKRGQQTRVQSGRADVGLRKKGRSGRRPKRTLDEVESAVKSVPPHLRKTFASLAASSGIPPTTLWRVLQTKKLQRRTSRLKPMVTDKHKADRVEFVRSFVRPTSDGQMRWDDMHNRVHIDEKWFYLTLVNRRYYLWHDEAVPVRKCTSKRHIIKVMFLTAVARPRFDYTTRTMWDGKIGMWPFVSVVPARRKSKNRDRGTPVTTPVTVTKPVYRDYLLTHVIPRIKAVWPGRRSDPIYIQQDNARPHVEVDDPAVTMAGCADGWSIHLVAQPPMSPDFNVLDLGFFNSIQALQHREVVTGIDDLVAAVHRAFGDLEWRVLDKTFVTLQRVMGEALKMGGDNAFKLPHSQKDKTERLGPVAATLCDP</sequence>
<comment type="caution">
    <text evidence="3">The sequence shown here is derived from an EMBL/GenBank/DDBJ whole genome shotgun (WGS) entry which is preliminary data.</text>
</comment>
<feature type="compositionally biased region" description="Basic residues" evidence="1">
    <location>
        <begin position="72"/>
        <end position="82"/>
    </location>
</feature>
<dbReference type="InterPro" id="IPR056671">
    <property type="entry name" value="DUF7769"/>
</dbReference>
<reference evidence="3 4" key="1">
    <citation type="submission" date="2019-06" db="EMBL/GenBank/DDBJ databases">
        <title>Genomics analysis of Aphanomyces spp. identifies a new class of oomycete effector associated with host adaptation.</title>
        <authorList>
            <person name="Gaulin E."/>
        </authorList>
    </citation>
    <scope>NUCLEOTIDE SEQUENCE [LARGE SCALE GENOMIC DNA]</scope>
    <source>
        <strain evidence="3 4">E</strain>
    </source>
</reference>
<evidence type="ECO:0000256" key="1">
    <source>
        <dbReference type="SAM" id="MobiDB-lite"/>
    </source>
</evidence>
<dbReference type="VEuPathDB" id="FungiDB:H257_19254"/>
<evidence type="ECO:0000313" key="4">
    <source>
        <dbReference type="Proteomes" id="UP000469452"/>
    </source>
</evidence>
<dbReference type="EMBL" id="VJMI01021003">
    <property type="protein sequence ID" value="KAF0702842.1"/>
    <property type="molecule type" value="Genomic_DNA"/>
</dbReference>
<feature type="region of interest" description="Disordered" evidence="1">
    <location>
        <begin position="56"/>
        <end position="87"/>
    </location>
</feature>
<protein>
    <recommendedName>
        <fullName evidence="2">DUF7769 domain-containing protein</fullName>
    </recommendedName>
</protein>
<organism evidence="3 4">
    <name type="scientific">Aphanomyces astaci</name>
    <name type="common">Crayfish plague agent</name>
    <dbReference type="NCBI Taxonomy" id="112090"/>
    <lineage>
        <taxon>Eukaryota</taxon>
        <taxon>Sar</taxon>
        <taxon>Stramenopiles</taxon>
        <taxon>Oomycota</taxon>
        <taxon>Saprolegniomycetes</taxon>
        <taxon>Saprolegniales</taxon>
        <taxon>Verrucalvaceae</taxon>
        <taxon>Aphanomyces</taxon>
    </lineage>
</organism>
<dbReference type="GO" id="GO:0003676">
    <property type="term" value="F:nucleic acid binding"/>
    <property type="evidence" value="ECO:0007669"/>
    <property type="project" value="InterPro"/>
</dbReference>
<dbReference type="PANTHER" id="PTHR47169">
    <property type="entry name" value="OS01G0541250 PROTEIN"/>
    <property type="match status" value="1"/>
</dbReference>
<evidence type="ECO:0000313" key="3">
    <source>
        <dbReference type="EMBL" id="KAF0702842.1"/>
    </source>
</evidence>
<accession>A0A6A4Z1S9</accession>
<dbReference type="Gene3D" id="3.30.420.10">
    <property type="entry name" value="Ribonuclease H-like superfamily/Ribonuclease H"/>
    <property type="match status" value="1"/>
</dbReference>
<dbReference type="AlphaFoldDB" id="A0A6A4Z1S9"/>
<feature type="domain" description="DUF7769" evidence="2">
    <location>
        <begin position="10"/>
        <end position="63"/>
    </location>
</feature>
<dbReference type="PANTHER" id="PTHR47169:SF2">
    <property type="entry name" value="OS01G0541250 PROTEIN"/>
    <property type="match status" value="1"/>
</dbReference>
<dbReference type="InterPro" id="IPR036397">
    <property type="entry name" value="RNaseH_sf"/>
</dbReference>